<gene>
    <name evidence="2" type="ORF">RT717_11500</name>
</gene>
<dbReference type="Proteomes" id="UP001302349">
    <property type="component" value="Chromosome"/>
</dbReference>
<evidence type="ECO:0000313" key="3">
    <source>
        <dbReference type="Proteomes" id="UP001302349"/>
    </source>
</evidence>
<evidence type="ECO:0000259" key="1">
    <source>
        <dbReference type="Pfam" id="PF01575"/>
    </source>
</evidence>
<dbReference type="InterPro" id="IPR029069">
    <property type="entry name" value="HotDog_dom_sf"/>
</dbReference>
<proteinExistence type="predicted"/>
<dbReference type="InterPro" id="IPR002539">
    <property type="entry name" value="MaoC-like_dom"/>
</dbReference>
<name>A0ABZ0IY05_9BACT</name>
<reference evidence="2 3" key="1">
    <citation type="journal article" date="2023" name="Microbiol. Resour. Announc.">
        <title>Complete Genome Sequence of Imperialibacter roseus strain P4T.</title>
        <authorList>
            <person name="Tizabi D.R."/>
            <person name="Bachvaroff T."/>
            <person name="Hill R.T."/>
        </authorList>
    </citation>
    <scope>NUCLEOTIDE SEQUENCE [LARGE SCALE GENOMIC DNA]</scope>
    <source>
        <strain evidence="2 3">P4T</strain>
    </source>
</reference>
<dbReference type="Gene3D" id="3.10.129.10">
    <property type="entry name" value="Hotdog Thioesterase"/>
    <property type="match status" value="1"/>
</dbReference>
<dbReference type="CDD" id="cd03450">
    <property type="entry name" value="NodN"/>
    <property type="match status" value="1"/>
</dbReference>
<dbReference type="PANTHER" id="PTHR42993:SF1">
    <property type="entry name" value="MAOC-LIKE DEHYDRATASE DOMAIN-CONTAINING PROTEIN"/>
    <property type="match status" value="1"/>
</dbReference>
<dbReference type="SUPFAM" id="SSF54637">
    <property type="entry name" value="Thioesterase/thiol ester dehydrase-isomerase"/>
    <property type="match status" value="1"/>
</dbReference>
<dbReference type="EMBL" id="CP136051">
    <property type="protein sequence ID" value="WOK09263.1"/>
    <property type="molecule type" value="Genomic_DNA"/>
</dbReference>
<keyword evidence="3" id="KW-1185">Reference proteome</keyword>
<evidence type="ECO:0000313" key="2">
    <source>
        <dbReference type="EMBL" id="WOK09263.1"/>
    </source>
</evidence>
<dbReference type="Pfam" id="PF01575">
    <property type="entry name" value="MaoC_dehydratas"/>
    <property type="match status" value="1"/>
</dbReference>
<accession>A0ABZ0IY05</accession>
<dbReference type="InterPro" id="IPR039375">
    <property type="entry name" value="NodN-like"/>
</dbReference>
<feature type="domain" description="MaoC-like" evidence="1">
    <location>
        <begin position="12"/>
        <end position="119"/>
    </location>
</feature>
<organism evidence="2 3">
    <name type="scientific">Imperialibacter roseus</name>
    <dbReference type="NCBI Taxonomy" id="1324217"/>
    <lineage>
        <taxon>Bacteria</taxon>
        <taxon>Pseudomonadati</taxon>
        <taxon>Bacteroidota</taxon>
        <taxon>Cytophagia</taxon>
        <taxon>Cytophagales</taxon>
        <taxon>Flammeovirgaceae</taxon>
        <taxon>Imperialibacter</taxon>
    </lineage>
</organism>
<protein>
    <submittedName>
        <fullName evidence="2">MaoC family dehydratase</fullName>
    </submittedName>
</protein>
<dbReference type="PANTHER" id="PTHR42993">
    <property type="entry name" value="MAOC-LIKE DEHYDRATASE DOMAIN-CONTAINING PROTEIN"/>
    <property type="match status" value="1"/>
</dbReference>
<sequence length="150" mass="16315">MIEITSIGQMEALVGQEIGTSDWLKIDQDMINAFATATGDHQWIHVDTARAAASAFGSTIVHGFFLLSLLPRLKSQLVEFKLGSMTINYGSEKVRFLAPVPVNSRVRLKTKLLKIEVAASGIKLFTKNNLELAGSTKDALVAETITLLKA</sequence>
<dbReference type="RefSeq" id="WP_317491883.1">
    <property type="nucleotide sequence ID" value="NZ_CP136051.1"/>
</dbReference>